<dbReference type="GeneID" id="9047619"/>
<gene>
    <name evidence="3" type="ORF">Pmar_PMAR014677</name>
</gene>
<dbReference type="EMBL" id="GG682243">
    <property type="protein sequence ID" value="EER03458.1"/>
    <property type="molecule type" value="Genomic_DNA"/>
</dbReference>
<dbReference type="OMA" id="ANCFANF"/>
<dbReference type="InParanoid" id="C5LIQ5"/>
<evidence type="ECO:0000256" key="1">
    <source>
        <dbReference type="SAM" id="MobiDB-lite"/>
    </source>
</evidence>
<dbReference type="CDD" id="cd12277">
    <property type="entry name" value="RRM3_MEI2_EAR1_like"/>
    <property type="match status" value="2"/>
</dbReference>
<dbReference type="Gene3D" id="3.30.70.330">
    <property type="match status" value="1"/>
</dbReference>
<reference evidence="3 4" key="1">
    <citation type="submission" date="2008-07" db="EMBL/GenBank/DDBJ databases">
        <authorList>
            <person name="El-Sayed N."/>
            <person name="Caler E."/>
            <person name="Inman J."/>
            <person name="Amedeo P."/>
            <person name="Hass B."/>
            <person name="Wortman J."/>
        </authorList>
    </citation>
    <scope>NUCLEOTIDE SEQUENCE [LARGE SCALE GENOMIC DNA]</scope>
    <source>
        <strain evidence="4">ATCC 50983 / TXsc</strain>
    </source>
</reference>
<feature type="domain" description="Mei2-like C-terminal RNA recognition motif" evidence="2">
    <location>
        <begin position="125"/>
        <end position="217"/>
    </location>
</feature>
<dbReference type="SUPFAM" id="SSF54928">
    <property type="entry name" value="RNA-binding domain, RBD"/>
    <property type="match status" value="2"/>
</dbReference>
<proteinExistence type="predicted"/>
<dbReference type="InterPro" id="IPR007201">
    <property type="entry name" value="Mei2-like_Rrm_C"/>
</dbReference>
<evidence type="ECO:0000313" key="3">
    <source>
        <dbReference type="EMBL" id="EER03458.1"/>
    </source>
</evidence>
<dbReference type="OrthoDB" id="417481at2759"/>
<dbReference type="RefSeq" id="XP_002771642.1">
    <property type="nucleotide sequence ID" value="XM_002771596.1"/>
</dbReference>
<evidence type="ECO:0000259" key="2">
    <source>
        <dbReference type="Pfam" id="PF04059"/>
    </source>
</evidence>
<sequence length="482" mass="53243">MSHSAVPHHCFDSNDGPDDSSVLTQLPPVCDSCGRVDFQDIYTSLRVLQSLVAYAASMRPSHDTHGGRARQPQQPAGEVCCCRPSSRGAAPTSKFHSQAENPRASPDGRKANWASREVGSHEGITTVMMRHIPNRYTQAELIAEVTFTGFGGTFDFFYLPMDHSTRANFGYCFINFTTPEVASLFTHLFSGKQLNMSTSKKIVEIVPAKLQGFDANLLHYSKKAVSTDSKEEFRPLFLVDGYRLSFTRVPLRKPREIGRHSSRQRSACSSPERSDKENRVGLASNSGALLKNACHCTGDNPISGEERLMGERYAPFGFNDAQETFRWMKTSNEASDGPPPIQSPDFPIFLDGDHPSTIVNRAASSADAGPTSSPNIPNRYTQGELIQEISSSGFAGKFDFFYLPIDRVSMANAGYCFINFTNVQDANCFANFYAGRVLGNFGSRKVVEIVPAAIQGFYENLSHYSKKVVSTENNPEYVKRLP</sequence>
<feature type="domain" description="Mei2-like C-terminal RNA recognition motif" evidence="2">
    <location>
        <begin position="375"/>
        <end position="459"/>
    </location>
</feature>
<protein>
    <recommendedName>
        <fullName evidence="2">Mei2-like C-terminal RNA recognition motif domain-containing protein</fullName>
    </recommendedName>
</protein>
<dbReference type="GO" id="GO:0003676">
    <property type="term" value="F:nucleic acid binding"/>
    <property type="evidence" value="ECO:0007669"/>
    <property type="project" value="InterPro"/>
</dbReference>
<keyword evidence="4" id="KW-1185">Reference proteome</keyword>
<dbReference type="InterPro" id="IPR035979">
    <property type="entry name" value="RBD_domain_sf"/>
</dbReference>
<dbReference type="Proteomes" id="UP000007800">
    <property type="component" value="Unassembled WGS sequence"/>
</dbReference>
<dbReference type="InterPro" id="IPR012677">
    <property type="entry name" value="Nucleotide-bd_a/b_plait_sf"/>
</dbReference>
<name>C5LIQ5_PERM5</name>
<dbReference type="AlphaFoldDB" id="C5LIQ5"/>
<accession>C5LIQ5</accession>
<feature type="region of interest" description="Disordered" evidence="1">
    <location>
        <begin position="60"/>
        <end position="116"/>
    </location>
</feature>
<evidence type="ECO:0000313" key="4">
    <source>
        <dbReference type="Proteomes" id="UP000007800"/>
    </source>
</evidence>
<dbReference type="Pfam" id="PF04059">
    <property type="entry name" value="RRM_2"/>
    <property type="match status" value="2"/>
</dbReference>
<feature type="region of interest" description="Disordered" evidence="1">
    <location>
        <begin position="255"/>
        <end position="279"/>
    </location>
</feature>
<organism evidence="4">
    <name type="scientific">Perkinsus marinus (strain ATCC 50983 / TXsc)</name>
    <dbReference type="NCBI Taxonomy" id="423536"/>
    <lineage>
        <taxon>Eukaryota</taxon>
        <taxon>Sar</taxon>
        <taxon>Alveolata</taxon>
        <taxon>Perkinsozoa</taxon>
        <taxon>Perkinsea</taxon>
        <taxon>Perkinsida</taxon>
        <taxon>Perkinsidae</taxon>
        <taxon>Perkinsus</taxon>
    </lineage>
</organism>